<dbReference type="Proteomes" id="UP000215563">
    <property type="component" value="Unassembled WGS sequence"/>
</dbReference>
<protein>
    <recommendedName>
        <fullName evidence="3">ESX-1 secretion-associated protein</fullName>
    </recommendedName>
</protein>
<organism evidence="1 2">
    <name type="scientific">Amycolatopsis alba DSM 44262</name>
    <dbReference type="NCBI Taxonomy" id="1125972"/>
    <lineage>
        <taxon>Bacteria</taxon>
        <taxon>Bacillati</taxon>
        <taxon>Actinomycetota</taxon>
        <taxon>Actinomycetes</taxon>
        <taxon>Pseudonocardiales</taxon>
        <taxon>Pseudonocardiaceae</taxon>
        <taxon>Amycolatopsis</taxon>
    </lineage>
</organism>
<dbReference type="EMBL" id="NMQU01000198">
    <property type="protein sequence ID" value="OXM42488.1"/>
    <property type="molecule type" value="Genomic_DNA"/>
</dbReference>
<dbReference type="RefSeq" id="WP_020634113.1">
    <property type="nucleotide sequence ID" value="NZ_KB913032.1"/>
</dbReference>
<accession>A0A229R759</accession>
<evidence type="ECO:0000313" key="2">
    <source>
        <dbReference type="Proteomes" id="UP000215563"/>
    </source>
</evidence>
<gene>
    <name evidence="1" type="ORF">CFP75_42520</name>
</gene>
<comment type="caution">
    <text evidence="1">The sequence shown here is derived from an EMBL/GenBank/DDBJ whole genome shotgun (WGS) entry which is preliminary data.</text>
</comment>
<name>A0A229R759_AMYAL</name>
<reference evidence="1 2" key="1">
    <citation type="submission" date="2017-07" db="EMBL/GenBank/DDBJ databases">
        <title>Amycolatopsis alba DSM 44262 Genome sequencing and assembly.</title>
        <authorList>
            <person name="Kaur N."/>
            <person name="Mayilraj S."/>
        </authorList>
    </citation>
    <scope>NUCLEOTIDE SEQUENCE [LARGE SCALE GENOMIC DNA]</scope>
    <source>
        <strain evidence="1 2">DSM 44262</strain>
    </source>
</reference>
<dbReference type="OrthoDB" id="3628783at2"/>
<dbReference type="AlphaFoldDB" id="A0A229R759"/>
<evidence type="ECO:0000313" key="1">
    <source>
        <dbReference type="EMBL" id="OXM42488.1"/>
    </source>
</evidence>
<sequence>MTRRFDPEQIAALAKKVGGLKDGFSKTGKELGDGDPGGAFGDLSNAASTGKTMKGFHQGVNAHLSAASKLVDAASIALANAAERMRNDEAAGVHTLRGNRERD</sequence>
<proteinExistence type="predicted"/>
<keyword evidence="2" id="KW-1185">Reference proteome</keyword>
<evidence type="ECO:0008006" key="3">
    <source>
        <dbReference type="Google" id="ProtNLM"/>
    </source>
</evidence>